<feature type="transmembrane region" description="Helical" evidence="2">
    <location>
        <begin position="12"/>
        <end position="33"/>
    </location>
</feature>
<evidence type="ECO:0008006" key="5">
    <source>
        <dbReference type="Google" id="ProtNLM"/>
    </source>
</evidence>
<keyword evidence="4" id="KW-1185">Reference proteome</keyword>
<evidence type="ECO:0000313" key="3">
    <source>
        <dbReference type="EMBL" id="RSX56026.1"/>
    </source>
</evidence>
<keyword evidence="2" id="KW-0472">Membrane</keyword>
<keyword evidence="1" id="KW-0175">Coiled coil</keyword>
<dbReference type="EMBL" id="QXGM01000001">
    <property type="protein sequence ID" value="RSX56026.1"/>
    <property type="molecule type" value="Genomic_DNA"/>
</dbReference>
<name>A0A430FT27_9BIFI</name>
<sequence>MKRFLQQARSTRIIISCVVIVALVCAVVATLLVHDHQVEMLEQAQQSCVQAVQNRETQIDNYWNINSSKKVSEANRNTKLDVSDPAVIDDFMRIKSETAPQAEGTCYATSTAELLEIAARYNTAAQWYEQQAKRITEQAGKILKSKEQKTLDDLKAQVNDLLSQAKDLAASAQDNQVNSAAIAQLNKAIQDALQADATRNIEAARATVQNLQHAIQAAENSLN</sequence>
<keyword evidence="2" id="KW-0812">Transmembrane</keyword>
<evidence type="ECO:0000313" key="4">
    <source>
        <dbReference type="Proteomes" id="UP000287609"/>
    </source>
</evidence>
<keyword evidence="2" id="KW-1133">Transmembrane helix</keyword>
<organism evidence="3 4">
    <name type="scientific">Bifidobacterium dolichotidis</name>
    <dbReference type="NCBI Taxonomy" id="2306976"/>
    <lineage>
        <taxon>Bacteria</taxon>
        <taxon>Bacillati</taxon>
        <taxon>Actinomycetota</taxon>
        <taxon>Actinomycetes</taxon>
        <taxon>Bifidobacteriales</taxon>
        <taxon>Bifidobacteriaceae</taxon>
        <taxon>Bifidobacterium</taxon>
    </lineage>
</organism>
<dbReference type="Proteomes" id="UP000287609">
    <property type="component" value="Unassembled WGS sequence"/>
</dbReference>
<protein>
    <recommendedName>
        <fullName evidence="5">Colicin transporter</fullName>
    </recommendedName>
</protein>
<feature type="coiled-coil region" evidence="1">
    <location>
        <begin position="144"/>
        <end position="221"/>
    </location>
</feature>
<accession>A0A430FT27</accession>
<evidence type="ECO:0000256" key="1">
    <source>
        <dbReference type="SAM" id="Coils"/>
    </source>
</evidence>
<evidence type="ECO:0000256" key="2">
    <source>
        <dbReference type="SAM" id="Phobius"/>
    </source>
</evidence>
<proteinExistence type="predicted"/>
<gene>
    <name evidence="3" type="ORF">D2E26_0589</name>
</gene>
<comment type="caution">
    <text evidence="3">The sequence shown here is derived from an EMBL/GenBank/DDBJ whole genome shotgun (WGS) entry which is preliminary data.</text>
</comment>
<dbReference type="AlphaFoldDB" id="A0A430FT27"/>
<reference evidence="3 4" key="1">
    <citation type="submission" date="2018-09" db="EMBL/GenBank/DDBJ databases">
        <title>Characterization of the phylogenetic diversity of five novel species belonging to the genus Bifidobacterium.</title>
        <authorList>
            <person name="Lugli G.A."/>
            <person name="Duranti S."/>
            <person name="Milani C."/>
        </authorList>
    </citation>
    <scope>NUCLEOTIDE SEQUENCE [LARGE SCALE GENOMIC DNA]</scope>
    <source>
        <strain evidence="3 4">2036B</strain>
    </source>
</reference>